<dbReference type="EMBL" id="BJYZ01000002">
    <property type="protein sequence ID" value="GEO36499.1"/>
    <property type="molecule type" value="Genomic_DNA"/>
</dbReference>
<dbReference type="CDD" id="cd03349">
    <property type="entry name" value="LbH_XAT"/>
    <property type="match status" value="1"/>
</dbReference>
<sequence length="258" mass="28246">MSIVTIDFGPNPTAKLATLGLKLPQTKGVLALNRISFLEGPTMVQAHIASRTILQVGAFCSIAGGKLGNVKIGRYCSIAPEVMIGSNEHPVDWLTSSRVTHVADLHDWARFVAPDRVNELRKQRLPFKDSCKITTIGNDVWIGQGVFIKAGVTIGDGAVIGGRSVVVKDVPPYSIVAGTPATVKRLRFPEKIIERLNWLRWWRYSIFDLFGLPFDRIEEALDGIEEKIASGAIKEYAPAKTTPDDLARLFEPVALAAE</sequence>
<reference evidence="4 5" key="1">
    <citation type="submission" date="2019-07" db="EMBL/GenBank/DDBJ databases">
        <title>Whole genome shotgun sequence of Skermanella aerolata NBRC 106429.</title>
        <authorList>
            <person name="Hosoyama A."/>
            <person name="Uohara A."/>
            <person name="Ohji S."/>
            <person name="Ichikawa N."/>
        </authorList>
    </citation>
    <scope>NUCLEOTIDE SEQUENCE [LARGE SCALE GENOMIC DNA]</scope>
    <source>
        <strain evidence="4 5">NBRC 106429</strain>
    </source>
</reference>
<dbReference type="GO" id="GO:0016746">
    <property type="term" value="F:acyltransferase activity"/>
    <property type="evidence" value="ECO:0007669"/>
    <property type="project" value="UniProtKB-KW"/>
</dbReference>
<keyword evidence="3" id="KW-0012">Acyltransferase</keyword>
<comment type="caution">
    <text evidence="4">The sequence shown here is derived from an EMBL/GenBank/DDBJ whole genome shotgun (WGS) entry which is preliminary data.</text>
</comment>
<dbReference type="InterPro" id="IPR018357">
    <property type="entry name" value="Hexapep_transf_CS"/>
</dbReference>
<protein>
    <submittedName>
        <fullName evidence="4">Acetyltransferase</fullName>
    </submittedName>
</protein>
<evidence type="ECO:0000313" key="4">
    <source>
        <dbReference type="EMBL" id="GEO36499.1"/>
    </source>
</evidence>
<proteinExistence type="predicted"/>
<dbReference type="PROSITE" id="PS00101">
    <property type="entry name" value="HEXAPEP_TRANSFERASES"/>
    <property type="match status" value="1"/>
</dbReference>
<dbReference type="InterPro" id="IPR051159">
    <property type="entry name" value="Hexapeptide_acetyltransf"/>
</dbReference>
<evidence type="ECO:0000256" key="2">
    <source>
        <dbReference type="ARBA" id="ARBA00022737"/>
    </source>
</evidence>
<keyword evidence="5" id="KW-1185">Reference proteome</keyword>
<evidence type="ECO:0000256" key="3">
    <source>
        <dbReference type="ARBA" id="ARBA00023315"/>
    </source>
</evidence>
<gene>
    <name evidence="4" type="ORF">SAE02_06470</name>
</gene>
<organism evidence="4 5">
    <name type="scientific">Skermanella aerolata</name>
    <dbReference type="NCBI Taxonomy" id="393310"/>
    <lineage>
        <taxon>Bacteria</taxon>
        <taxon>Pseudomonadati</taxon>
        <taxon>Pseudomonadota</taxon>
        <taxon>Alphaproteobacteria</taxon>
        <taxon>Rhodospirillales</taxon>
        <taxon>Azospirillaceae</taxon>
        <taxon>Skermanella</taxon>
    </lineage>
</organism>
<dbReference type="InterPro" id="IPR011004">
    <property type="entry name" value="Trimer_LpxA-like_sf"/>
</dbReference>
<dbReference type="InterPro" id="IPR001451">
    <property type="entry name" value="Hexapep"/>
</dbReference>
<dbReference type="Gene3D" id="2.160.10.10">
    <property type="entry name" value="Hexapeptide repeat proteins"/>
    <property type="match status" value="1"/>
</dbReference>
<evidence type="ECO:0000256" key="1">
    <source>
        <dbReference type="ARBA" id="ARBA00022679"/>
    </source>
</evidence>
<dbReference type="Proteomes" id="UP000321523">
    <property type="component" value="Unassembled WGS sequence"/>
</dbReference>
<dbReference type="RefSeq" id="WP_044425396.1">
    <property type="nucleotide sequence ID" value="NZ_BJYZ01000002.1"/>
</dbReference>
<dbReference type="AlphaFoldDB" id="A0A512DJ59"/>
<dbReference type="SUPFAM" id="SSF51161">
    <property type="entry name" value="Trimeric LpxA-like enzymes"/>
    <property type="match status" value="1"/>
</dbReference>
<evidence type="ECO:0000313" key="5">
    <source>
        <dbReference type="Proteomes" id="UP000321523"/>
    </source>
</evidence>
<dbReference type="Pfam" id="PF00132">
    <property type="entry name" value="Hexapep"/>
    <property type="match status" value="1"/>
</dbReference>
<keyword evidence="1 4" id="KW-0808">Transferase</keyword>
<keyword evidence="2" id="KW-0677">Repeat</keyword>
<dbReference type="PANTHER" id="PTHR23416">
    <property type="entry name" value="SIALIC ACID SYNTHASE-RELATED"/>
    <property type="match status" value="1"/>
</dbReference>
<name>A0A512DJ59_9PROT</name>
<accession>A0A512DJ59</accession>